<evidence type="ECO:0000259" key="7">
    <source>
        <dbReference type="PROSITE" id="PS50048"/>
    </source>
</evidence>
<dbReference type="InterPro" id="IPR052360">
    <property type="entry name" value="Transcr_Regulatory_Proteins"/>
</dbReference>
<proteinExistence type="predicted"/>
<name>A0A9P9L2I6_FUSSL</name>
<accession>A0A9P9L2I6</accession>
<gene>
    <name evidence="8" type="ORF">B0J15DRAFT_532950</name>
</gene>
<dbReference type="InterPro" id="IPR036864">
    <property type="entry name" value="Zn2-C6_fun-type_DNA-bd_sf"/>
</dbReference>
<dbReference type="SMART" id="SM00066">
    <property type="entry name" value="GAL4"/>
    <property type="match status" value="1"/>
</dbReference>
<reference evidence="8" key="1">
    <citation type="journal article" date="2021" name="Nat. Commun.">
        <title>Genetic determinants of endophytism in the Arabidopsis root mycobiome.</title>
        <authorList>
            <person name="Mesny F."/>
            <person name="Miyauchi S."/>
            <person name="Thiergart T."/>
            <person name="Pickel B."/>
            <person name="Atanasova L."/>
            <person name="Karlsson M."/>
            <person name="Huettel B."/>
            <person name="Barry K.W."/>
            <person name="Haridas S."/>
            <person name="Chen C."/>
            <person name="Bauer D."/>
            <person name="Andreopoulos W."/>
            <person name="Pangilinan J."/>
            <person name="LaButti K."/>
            <person name="Riley R."/>
            <person name="Lipzen A."/>
            <person name="Clum A."/>
            <person name="Drula E."/>
            <person name="Henrissat B."/>
            <person name="Kohler A."/>
            <person name="Grigoriev I.V."/>
            <person name="Martin F.M."/>
            <person name="Hacquard S."/>
        </authorList>
    </citation>
    <scope>NUCLEOTIDE SEQUENCE</scope>
    <source>
        <strain evidence="8">FSSC 5 MPI-SDFR-AT-0091</strain>
    </source>
</reference>
<dbReference type="Proteomes" id="UP000736672">
    <property type="component" value="Unassembled WGS sequence"/>
</dbReference>
<keyword evidence="4" id="KW-0238">DNA-binding</keyword>
<dbReference type="PANTHER" id="PTHR36206">
    <property type="entry name" value="ASPERCRYPTIN BIOSYNTHESIS CLUSTER-SPECIFIC TRANSCRIPTION REGULATOR ATNN-RELATED"/>
    <property type="match status" value="1"/>
</dbReference>
<keyword evidence="6" id="KW-0539">Nucleus</keyword>
<dbReference type="GO" id="GO:0003677">
    <property type="term" value="F:DNA binding"/>
    <property type="evidence" value="ECO:0007669"/>
    <property type="project" value="UniProtKB-KW"/>
</dbReference>
<dbReference type="PANTHER" id="PTHR36206:SF12">
    <property type="entry name" value="ASPERCRYPTIN BIOSYNTHESIS CLUSTER-SPECIFIC TRANSCRIPTION REGULATOR ATNN-RELATED"/>
    <property type="match status" value="1"/>
</dbReference>
<dbReference type="Pfam" id="PF11951">
    <property type="entry name" value="Fungal_trans_2"/>
    <property type="match status" value="1"/>
</dbReference>
<dbReference type="InterPro" id="IPR021858">
    <property type="entry name" value="Fun_TF"/>
</dbReference>
<evidence type="ECO:0000256" key="6">
    <source>
        <dbReference type="ARBA" id="ARBA00023242"/>
    </source>
</evidence>
<organism evidence="8 9">
    <name type="scientific">Fusarium solani</name>
    <name type="common">Filamentous fungus</name>
    <dbReference type="NCBI Taxonomy" id="169388"/>
    <lineage>
        <taxon>Eukaryota</taxon>
        <taxon>Fungi</taxon>
        <taxon>Dikarya</taxon>
        <taxon>Ascomycota</taxon>
        <taxon>Pezizomycotina</taxon>
        <taxon>Sordariomycetes</taxon>
        <taxon>Hypocreomycetidae</taxon>
        <taxon>Hypocreales</taxon>
        <taxon>Nectriaceae</taxon>
        <taxon>Fusarium</taxon>
        <taxon>Fusarium solani species complex</taxon>
    </lineage>
</organism>
<keyword evidence="5" id="KW-0804">Transcription</keyword>
<dbReference type="InterPro" id="IPR001138">
    <property type="entry name" value="Zn2Cys6_DnaBD"/>
</dbReference>
<keyword evidence="2" id="KW-0862">Zinc</keyword>
<dbReference type="OrthoDB" id="2593732at2759"/>
<evidence type="ECO:0000256" key="5">
    <source>
        <dbReference type="ARBA" id="ARBA00023163"/>
    </source>
</evidence>
<dbReference type="EMBL" id="JAGTJS010000003">
    <property type="protein sequence ID" value="KAH7273043.1"/>
    <property type="molecule type" value="Genomic_DNA"/>
</dbReference>
<evidence type="ECO:0000256" key="3">
    <source>
        <dbReference type="ARBA" id="ARBA00023015"/>
    </source>
</evidence>
<evidence type="ECO:0000256" key="4">
    <source>
        <dbReference type="ARBA" id="ARBA00023125"/>
    </source>
</evidence>
<evidence type="ECO:0000313" key="8">
    <source>
        <dbReference type="EMBL" id="KAH7273043.1"/>
    </source>
</evidence>
<dbReference type="PROSITE" id="PS50048">
    <property type="entry name" value="ZN2_CY6_FUNGAL_2"/>
    <property type="match status" value="1"/>
</dbReference>
<dbReference type="Gene3D" id="4.10.240.10">
    <property type="entry name" value="Zn(2)-C6 fungal-type DNA-binding domain"/>
    <property type="match status" value="1"/>
</dbReference>
<keyword evidence="1" id="KW-0479">Metal-binding</keyword>
<dbReference type="SUPFAM" id="SSF57701">
    <property type="entry name" value="Zn2/Cys6 DNA-binding domain"/>
    <property type="match status" value="1"/>
</dbReference>
<dbReference type="GO" id="GO:0008270">
    <property type="term" value="F:zinc ion binding"/>
    <property type="evidence" value="ECO:0007669"/>
    <property type="project" value="InterPro"/>
</dbReference>
<evidence type="ECO:0000256" key="1">
    <source>
        <dbReference type="ARBA" id="ARBA00022723"/>
    </source>
</evidence>
<keyword evidence="3" id="KW-0805">Transcription regulation</keyword>
<comment type="caution">
    <text evidence="8">The sequence shown here is derived from an EMBL/GenBank/DDBJ whole genome shotgun (WGS) entry which is preliminary data.</text>
</comment>
<dbReference type="Pfam" id="PF00172">
    <property type="entry name" value="Zn_clus"/>
    <property type="match status" value="1"/>
</dbReference>
<keyword evidence="9" id="KW-1185">Reference proteome</keyword>
<dbReference type="GO" id="GO:0000981">
    <property type="term" value="F:DNA-binding transcription factor activity, RNA polymerase II-specific"/>
    <property type="evidence" value="ECO:0007669"/>
    <property type="project" value="InterPro"/>
</dbReference>
<feature type="domain" description="Zn(2)-C6 fungal-type" evidence="7">
    <location>
        <begin position="63"/>
        <end position="91"/>
    </location>
</feature>
<dbReference type="PROSITE" id="PS00463">
    <property type="entry name" value="ZN2_CY6_FUNGAL_1"/>
    <property type="match status" value="1"/>
</dbReference>
<evidence type="ECO:0000256" key="2">
    <source>
        <dbReference type="ARBA" id="ARBA00022833"/>
    </source>
</evidence>
<protein>
    <recommendedName>
        <fullName evidence="7">Zn(2)-C6 fungal-type domain-containing protein</fullName>
    </recommendedName>
</protein>
<dbReference type="AlphaFoldDB" id="A0A9P9L2I6"/>
<sequence length="630" mass="69986">MTVSHGAGNIEKARIWFHGFAARIDILNDLSSKSCRRDIVELGHDMCAMGNRKRAFHPRKRTGCITCKIRRVRCDEQKPSCNRCLSTGRKCDGYAYNNSTELPSPPTLTNSSSSETRIPRRNATIPISLGLPLPRRNDQELRSYRFFLDVTASEFAGVFDADFWLTDIPRTCHSDPAIWHAVVSLGAAHQGYLARRGSARADSTSPFAVYQYNQAVKHLIHLPSSRTPPEERWRALIASVIFTYLCSIQGLHSQSGVHLAAAKSLLRELQNSNPSQSKLDATRVNQSKVPNYLKASSVSYKAVLSIIASLELQSQALNNRNANEAPELLRDVDAYTAWRYYTAPNPTESLVICQHGRCMPSRATPENIARAGRAFQSLLDTLILLSQRIQPDKAGTLGGADKAMENPPSQQQPYTRAFDELDTALDMFVSDSSGDCLCFGPLPDQLSSSTQHRNKAIDSLRVFRAVCRPLLDYLMGDSHANLKAHAIQLLDMADSVLRNEARHERSGPTEFIPSLSITQPVFVVAATGPTLALRRRAIALLRQYPRREGLWDSLFIAAFLETCLEHEIALFRGGVMAGQAGLDEVEAIPASCQVRWAVFRFTGAHTARVKMQTLAEWLDDGPGREVLLTW</sequence>
<evidence type="ECO:0000313" key="9">
    <source>
        <dbReference type="Proteomes" id="UP000736672"/>
    </source>
</evidence>
<dbReference type="CDD" id="cd00067">
    <property type="entry name" value="GAL4"/>
    <property type="match status" value="1"/>
</dbReference>